<dbReference type="PANTHER" id="PTHR15000">
    <property type="entry name" value="ERYTHROID DIFFERENTIATION-RELATED FACTOR 1"/>
    <property type="match status" value="1"/>
</dbReference>
<reference evidence="2" key="1">
    <citation type="submission" date="2021-02" db="EMBL/GenBank/DDBJ databases">
        <authorList>
            <person name="Nowell W R."/>
        </authorList>
    </citation>
    <scope>NUCLEOTIDE SEQUENCE</scope>
</reference>
<accession>A0A821RR51</accession>
<dbReference type="PANTHER" id="PTHR15000:SF1">
    <property type="entry name" value="ERYTHROID DIFFERENTIATION-RELATED FACTOR 1"/>
    <property type="match status" value="1"/>
</dbReference>
<name>A0A821RR51_9BILA</name>
<evidence type="ECO:0000313" key="2">
    <source>
        <dbReference type="EMBL" id="CAF4847055.1"/>
    </source>
</evidence>
<proteinExistence type="predicted"/>
<evidence type="ECO:0000259" key="1">
    <source>
        <dbReference type="Pfam" id="PF23723"/>
    </source>
</evidence>
<sequence>MGAYWMNKCAQAAKNFDHEAAKEVKDQFRKSFESFDAALLHSKLGRLMSYYAQFYAPVVNGVRQEFYQQKRQSYQKAFDYFHRGLKLIENRPDLSDIYRTLSWELSNTYFTMATSLQDYAPLITMSQDDIEKEIIDCMTRALKHLYIELNTPSSHHYTLAKYRATTIHHRLA</sequence>
<dbReference type="InterPro" id="IPR056583">
    <property type="entry name" value="EDRF1_TPR"/>
</dbReference>
<feature type="domain" description="EDRF1 TPR repeats region" evidence="1">
    <location>
        <begin position="21"/>
        <end position="172"/>
    </location>
</feature>
<dbReference type="EMBL" id="CAJOBS010003147">
    <property type="protein sequence ID" value="CAF4847055.1"/>
    <property type="molecule type" value="Genomic_DNA"/>
</dbReference>
<feature type="non-terminal residue" evidence="2">
    <location>
        <position position="172"/>
    </location>
</feature>
<dbReference type="Proteomes" id="UP000663838">
    <property type="component" value="Unassembled WGS sequence"/>
</dbReference>
<gene>
    <name evidence="2" type="ORF">TOA249_LOCUS26569</name>
</gene>
<evidence type="ECO:0000313" key="3">
    <source>
        <dbReference type="Proteomes" id="UP000663838"/>
    </source>
</evidence>
<comment type="caution">
    <text evidence="2">The sequence shown here is derived from an EMBL/GenBank/DDBJ whole genome shotgun (WGS) entry which is preliminary data.</text>
</comment>
<organism evidence="2 3">
    <name type="scientific">Rotaria socialis</name>
    <dbReference type="NCBI Taxonomy" id="392032"/>
    <lineage>
        <taxon>Eukaryota</taxon>
        <taxon>Metazoa</taxon>
        <taxon>Spiralia</taxon>
        <taxon>Gnathifera</taxon>
        <taxon>Rotifera</taxon>
        <taxon>Eurotatoria</taxon>
        <taxon>Bdelloidea</taxon>
        <taxon>Philodinida</taxon>
        <taxon>Philodinidae</taxon>
        <taxon>Rotaria</taxon>
    </lineage>
</organism>
<protein>
    <recommendedName>
        <fullName evidence="1">EDRF1 TPR repeats region domain-containing protein</fullName>
    </recommendedName>
</protein>
<dbReference type="GO" id="GO:0045893">
    <property type="term" value="P:positive regulation of DNA-templated transcription"/>
    <property type="evidence" value="ECO:0007669"/>
    <property type="project" value="TreeGrafter"/>
</dbReference>
<dbReference type="Pfam" id="PF23723">
    <property type="entry name" value="TPR_EDRF1"/>
    <property type="match status" value="1"/>
</dbReference>
<dbReference type="AlphaFoldDB" id="A0A821RR51"/>